<comment type="similarity">
    <text evidence="2">Belongs to the binding-protein-dependent transport system permease family. CysTW subfamily.</text>
</comment>
<evidence type="ECO:0000256" key="3">
    <source>
        <dbReference type="ARBA" id="ARBA00022448"/>
    </source>
</evidence>
<dbReference type="CDD" id="cd06261">
    <property type="entry name" value="TM_PBP2"/>
    <property type="match status" value="1"/>
</dbReference>
<gene>
    <name evidence="10" type="ORF">H8790_05760</name>
</gene>
<dbReference type="GO" id="GO:0055085">
    <property type="term" value="P:transmembrane transport"/>
    <property type="evidence" value="ECO:0007669"/>
    <property type="project" value="InterPro"/>
</dbReference>
<dbReference type="Pfam" id="PF00528">
    <property type="entry name" value="BPD_transp_1"/>
    <property type="match status" value="1"/>
</dbReference>
<protein>
    <submittedName>
        <fullName evidence="10">ABC transporter permease</fullName>
    </submittedName>
</protein>
<proteinExistence type="inferred from homology"/>
<dbReference type="Proteomes" id="UP000515960">
    <property type="component" value="Chromosome"/>
</dbReference>
<dbReference type="GO" id="GO:0005886">
    <property type="term" value="C:plasma membrane"/>
    <property type="evidence" value="ECO:0007669"/>
    <property type="project" value="UniProtKB-SubCell"/>
</dbReference>
<evidence type="ECO:0000256" key="4">
    <source>
        <dbReference type="ARBA" id="ARBA00022475"/>
    </source>
</evidence>
<dbReference type="AlphaFoldDB" id="A0A7G9B7H5"/>
<dbReference type="KEGG" id="ohi:H8790_05760"/>
<accession>A0A7G9B7H5</accession>
<reference evidence="10 11" key="1">
    <citation type="submission" date="2020-08" db="EMBL/GenBank/DDBJ databases">
        <authorList>
            <person name="Liu C."/>
            <person name="Sun Q."/>
        </authorList>
    </citation>
    <scope>NUCLEOTIDE SEQUENCE [LARGE SCALE GENOMIC DNA]</scope>
    <source>
        <strain evidence="10 11">NSJ-62</strain>
    </source>
</reference>
<evidence type="ECO:0000313" key="11">
    <source>
        <dbReference type="Proteomes" id="UP000515960"/>
    </source>
</evidence>
<comment type="subcellular location">
    <subcellularLocation>
        <location evidence="1 8">Cell membrane</location>
        <topology evidence="1 8">Multi-pass membrane protein</topology>
    </subcellularLocation>
</comment>
<keyword evidence="3 8" id="KW-0813">Transport</keyword>
<feature type="transmembrane region" description="Helical" evidence="8">
    <location>
        <begin position="110"/>
        <end position="131"/>
    </location>
</feature>
<dbReference type="InterPro" id="IPR000515">
    <property type="entry name" value="MetI-like"/>
</dbReference>
<sequence>MKKNNLLNRFFLALVFLFLYAPIFVLIVFSFNSTKSRTVWGGFSLQWYVKLFQDDAILQALQTTLLVSVLAALISMVVGTAASIGFASLKRRWRNVCMSVNNVPLTNADIVTGVSLSLLFVLAIDTFNATLGQAAGITWTKGFGTMLIAHVTFDIPYVILSVMPRLRQLDPHIYEAAQDLGATGFTAFRKVILPDLMPGIINGTIIAFTMSIDDFVISYFTAGSKVSTLAMEIYAMARRQITPEINAISTLLFVSVLMLLAIVNLRQASQDRQAMKQKAALIPQK</sequence>
<feature type="transmembrane region" description="Helical" evidence="8">
    <location>
        <begin position="143"/>
        <end position="163"/>
    </location>
</feature>
<dbReference type="PANTHER" id="PTHR43848:SF2">
    <property type="entry name" value="PUTRESCINE TRANSPORT SYSTEM PERMEASE PROTEIN POTI"/>
    <property type="match status" value="1"/>
</dbReference>
<dbReference type="InterPro" id="IPR035906">
    <property type="entry name" value="MetI-like_sf"/>
</dbReference>
<feature type="transmembrane region" description="Helical" evidence="8">
    <location>
        <begin position="65"/>
        <end position="89"/>
    </location>
</feature>
<dbReference type="RefSeq" id="WP_187333934.1">
    <property type="nucleotide sequence ID" value="NZ_CP060490.1"/>
</dbReference>
<keyword evidence="11" id="KW-1185">Reference proteome</keyword>
<dbReference type="SUPFAM" id="SSF161098">
    <property type="entry name" value="MetI-like"/>
    <property type="match status" value="1"/>
</dbReference>
<evidence type="ECO:0000256" key="6">
    <source>
        <dbReference type="ARBA" id="ARBA00022989"/>
    </source>
</evidence>
<evidence type="ECO:0000313" key="10">
    <source>
        <dbReference type="EMBL" id="QNL45506.1"/>
    </source>
</evidence>
<evidence type="ECO:0000259" key="9">
    <source>
        <dbReference type="PROSITE" id="PS50928"/>
    </source>
</evidence>
<evidence type="ECO:0000256" key="1">
    <source>
        <dbReference type="ARBA" id="ARBA00004651"/>
    </source>
</evidence>
<dbReference type="PANTHER" id="PTHR43848">
    <property type="entry name" value="PUTRESCINE TRANSPORT SYSTEM PERMEASE PROTEIN POTI"/>
    <property type="match status" value="1"/>
</dbReference>
<keyword evidence="6 8" id="KW-1133">Transmembrane helix</keyword>
<dbReference type="Gene3D" id="1.10.3720.10">
    <property type="entry name" value="MetI-like"/>
    <property type="match status" value="1"/>
</dbReference>
<dbReference type="PROSITE" id="PS50928">
    <property type="entry name" value="ABC_TM1"/>
    <property type="match status" value="1"/>
</dbReference>
<feature type="domain" description="ABC transmembrane type-1" evidence="9">
    <location>
        <begin position="61"/>
        <end position="263"/>
    </location>
</feature>
<evidence type="ECO:0000256" key="5">
    <source>
        <dbReference type="ARBA" id="ARBA00022692"/>
    </source>
</evidence>
<keyword evidence="7 8" id="KW-0472">Membrane</keyword>
<organism evidence="10 11">
    <name type="scientific">Oscillibacter hominis</name>
    <dbReference type="NCBI Taxonomy" id="2763056"/>
    <lineage>
        <taxon>Bacteria</taxon>
        <taxon>Bacillati</taxon>
        <taxon>Bacillota</taxon>
        <taxon>Clostridia</taxon>
        <taxon>Eubacteriales</taxon>
        <taxon>Oscillospiraceae</taxon>
        <taxon>Oscillibacter</taxon>
    </lineage>
</organism>
<evidence type="ECO:0000256" key="7">
    <source>
        <dbReference type="ARBA" id="ARBA00023136"/>
    </source>
</evidence>
<dbReference type="EMBL" id="CP060490">
    <property type="protein sequence ID" value="QNL45506.1"/>
    <property type="molecule type" value="Genomic_DNA"/>
</dbReference>
<keyword evidence="5 8" id="KW-0812">Transmembrane</keyword>
<feature type="transmembrane region" description="Helical" evidence="8">
    <location>
        <begin position="199"/>
        <end position="222"/>
    </location>
</feature>
<evidence type="ECO:0000256" key="8">
    <source>
        <dbReference type="RuleBase" id="RU363032"/>
    </source>
</evidence>
<keyword evidence="4" id="KW-1003">Cell membrane</keyword>
<feature type="transmembrane region" description="Helical" evidence="8">
    <location>
        <begin position="12"/>
        <end position="31"/>
    </location>
</feature>
<evidence type="ECO:0000256" key="2">
    <source>
        <dbReference type="ARBA" id="ARBA00007069"/>
    </source>
</evidence>
<feature type="transmembrane region" description="Helical" evidence="8">
    <location>
        <begin position="245"/>
        <end position="265"/>
    </location>
</feature>
<name>A0A7G9B7H5_9FIRM</name>
<dbReference type="InterPro" id="IPR051789">
    <property type="entry name" value="Bact_Polyamine_Transport"/>
</dbReference>